<sequence>MDAPALSSRSNRLQSPQKTWSLSSSLSPPLRHKKASAHSSGSLTVAYEEAVPDDVQYEIMRRLLINDPRAALALAATSRHHASLLEAARGPLARTSALVPATAQYPPAAADYVRASLAMRERALGRRRDDASLAMPFVDTAPTTYSVLGIGLCLVEAYARFLLDDPDSADERVPFLGGRLADDVLDGEDLVARVTARLDAATPLDRLMVWYEWLTTPYRDRFAAQPPGQIALLVETDPLASGSDGHFDRDAVDEHRRLLADGRRCMPIGPIDDEEGGGYPTTLFVFHGRNGAARLSNLFGGSVSSRDLWSWSTHAHASTADVDDDDLYGGNADGFAGNDDSNDDRDVDPYDGLYEILESPQALSALLRGIDEGVRQRTRGRCADPANTGRLALPPFTSLFQVTNACIVTPEPGALALMGDVRSRAIESLLA</sequence>
<dbReference type="Proteomes" id="UP000204584">
    <property type="component" value="Segment"/>
</dbReference>
<evidence type="ECO:0000313" key="3">
    <source>
        <dbReference type="Proteomes" id="UP000204584"/>
    </source>
</evidence>
<gene>
    <name evidence="2" type="ORF">psal_cds_651</name>
</gene>
<dbReference type="KEGG" id="vg:16606340"/>
<feature type="compositionally biased region" description="Polar residues" evidence="1">
    <location>
        <begin position="7"/>
        <end position="20"/>
    </location>
</feature>
<organism evidence="2 3">
    <name type="scientific">Pandoravirus salinus</name>
    <dbReference type="NCBI Taxonomy" id="1349410"/>
    <lineage>
        <taxon>Viruses</taxon>
        <taxon>Pandoravirus</taxon>
    </lineage>
</organism>
<evidence type="ECO:0000256" key="1">
    <source>
        <dbReference type="SAM" id="MobiDB-lite"/>
    </source>
</evidence>
<dbReference type="RefSeq" id="YP_008437625.1">
    <property type="nucleotide sequence ID" value="NC_022098.1"/>
</dbReference>
<proteinExistence type="predicted"/>
<evidence type="ECO:0000313" key="2">
    <source>
        <dbReference type="EMBL" id="AGO84553.1"/>
    </source>
</evidence>
<protein>
    <submittedName>
        <fullName evidence="2">Uncharacterized protein</fullName>
    </submittedName>
</protein>
<reference evidence="2 3" key="1">
    <citation type="journal article" date="2013" name="Science">
        <title>Pandoraviruses: amoeba viruses with genomes up to 2.5 Mb reaching that of parasitic eukaryotes.</title>
        <authorList>
            <person name="Philippe N."/>
            <person name="Legendre M."/>
            <person name="Doutre G."/>
            <person name="Coute Y."/>
            <person name="Poirot O."/>
            <person name="Lescot M."/>
            <person name="Arslan D."/>
            <person name="Seltzer V."/>
            <person name="Bertaux L."/>
            <person name="Bruley C."/>
            <person name="Garin J."/>
            <person name="Claverie J.M."/>
            <person name="Abergel C."/>
        </authorList>
    </citation>
    <scope>NUCLEOTIDE SEQUENCE [LARGE SCALE GENOMIC DNA]</scope>
</reference>
<dbReference type="GeneID" id="16606340"/>
<dbReference type="EMBL" id="KC977571">
    <property type="protein sequence ID" value="AGO84553.1"/>
    <property type="molecule type" value="Genomic_DNA"/>
</dbReference>
<keyword evidence="3" id="KW-1185">Reference proteome</keyword>
<name>S4VW31_9VIRU</name>
<feature type="region of interest" description="Disordered" evidence="1">
    <location>
        <begin position="1"/>
        <end position="42"/>
    </location>
</feature>
<accession>S4VW31</accession>